<feature type="transmembrane region" description="Helical" evidence="7">
    <location>
        <begin position="212"/>
        <end position="230"/>
    </location>
</feature>
<keyword evidence="2 7" id="KW-0813">Transport</keyword>
<dbReference type="PROSITE" id="PS50928">
    <property type="entry name" value="ABC_TM1"/>
    <property type="match status" value="1"/>
</dbReference>
<feature type="domain" description="ABC transmembrane type-1" evidence="8">
    <location>
        <begin position="78"/>
        <end position="298"/>
    </location>
</feature>
<evidence type="ECO:0000256" key="2">
    <source>
        <dbReference type="ARBA" id="ARBA00022448"/>
    </source>
</evidence>
<reference evidence="9 10" key="1">
    <citation type="submission" date="2022-08" db="EMBL/GenBank/DDBJ databases">
        <title>Aerococcaceae sp. nov isolated from spoiled eye mask.</title>
        <authorList>
            <person name="Zhou G."/>
            <person name="Xie X.-B."/>
            <person name="Shi Q.-S."/>
            <person name="Wang Y.-S."/>
            <person name="Wen X."/>
            <person name="Peng H."/>
            <person name="Yang X.-J."/>
            <person name="Tao H.-B."/>
            <person name="Huang X.-M."/>
        </authorList>
    </citation>
    <scope>NUCLEOTIDE SEQUENCE [LARGE SCALE GENOMIC DNA]</scope>
    <source>
        <strain evidence="10">DM20194951</strain>
    </source>
</reference>
<feature type="transmembrane region" description="Helical" evidence="7">
    <location>
        <begin position="78"/>
        <end position="103"/>
    </location>
</feature>
<evidence type="ECO:0000256" key="6">
    <source>
        <dbReference type="ARBA" id="ARBA00023136"/>
    </source>
</evidence>
<feature type="transmembrane region" description="Helical" evidence="7">
    <location>
        <begin position="115"/>
        <end position="135"/>
    </location>
</feature>
<dbReference type="InterPro" id="IPR035906">
    <property type="entry name" value="MetI-like_sf"/>
</dbReference>
<evidence type="ECO:0000259" key="8">
    <source>
        <dbReference type="PROSITE" id="PS50928"/>
    </source>
</evidence>
<evidence type="ECO:0000313" key="10">
    <source>
        <dbReference type="Proteomes" id="UP001315967"/>
    </source>
</evidence>
<feature type="transmembrane region" description="Helical" evidence="7">
    <location>
        <begin position="173"/>
        <end position="191"/>
    </location>
</feature>
<dbReference type="PANTHER" id="PTHR30193">
    <property type="entry name" value="ABC TRANSPORTER PERMEASE PROTEIN"/>
    <property type="match status" value="1"/>
</dbReference>
<gene>
    <name evidence="9" type="ORF">NRE15_04095</name>
</gene>
<name>A0ABY5P7X1_9LACT</name>
<evidence type="ECO:0000256" key="7">
    <source>
        <dbReference type="RuleBase" id="RU363032"/>
    </source>
</evidence>
<evidence type="ECO:0000256" key="4">
    <source>
        <dbReference type="ARBA" id="ARBA00022692"/>
    </source>
</evidence>
<dbReference type="Gene3D" id="1.10.3720.10">
    <property type="entry name" value="MetI-like"/>
    <property type="match status" value="1"/>
</dbReference>
<dbReference type="InterPro" id="IPR000515">
    <property type="entry name" value="MetI-like"/>
</dbReference>
<comment type="subcellular location">
    <subcellularLocation>
        <location evidence="1 7">Cell membrane</location>
        <topology evidence="1 7">Multi-pass membrane protein</topology>
    </subcellularLocation>
</comment>
<keyword evidence="3" id="KW-1003">Cell membrane</keyword>
<evidence type="ECO:0000313" key="9">
    <source>
        <dbReference type="EMBL" id="UUX34839.1"/>
    </source>
</evidence>
<protein>
    <submittedName>
        <fullName evidence="9">Sugar ABC transporter permease</fullName>
    </submittedName>
</protein>
<keyword evidence="6 7" id="KW-0472">Membrane</keyword>
<dbReference type="RefSeq" id="WP_313794339.1">
    <property type="nucleotide sequence ID" value="NZ_CP102453.1"/>
</dbReference>
<feature type="transmembrane region" description="Helical" evidence="7">
    <location>
        <begin position="282"/>
        <end position="301"/>
    </location>
</feature>
<evidence type="ECO:0000256" key="5">
    <source>
        <dbReference type="ARBA" id="ARBA00022989"/>
    </source>
</evidence>
<organism evidence="9 10">
    <name type="scientific">Fundicoccus culcitae</name>
    <dbReference type="NCBI Taxonomy" id="2969821"/>
    <lineage>
        <taxon>Bacteria</taxon>
        <taxon>Bacillati</taxon>
        <taxon>Bacillota</taxon>
        <taxon>Bacilli</taxon>
        <taxon>Lactobacillales</taxon>
        <taxon>Aerococcaceae</taxon>
        <taxon>Fundicoccus</taxon>
    </lineage>
</organism>
<dbReference type="InterPro" id="IPR051393">
    <property type="entry name" value="ABC_transporter_permease"/>
</dbReference>
<dbReference type="Pfam" id="PF00528">
    <property type="entry name" value="BPD_transp_1"/>
    <property type="match status" value="1"/>
</dbReference>
<dbReference type="EMBL" id="CP102453">
    <property type="protein sequence ID" value="UUX34839.1"/>
    <property type="molecule type" value="Genomic_DNA"/>
</dbReference>
<dbReference type="PANTHER" id="PTHR30193:SF41">
    <property type="entry name" value="DIACETYLCHITOBIOSE UPTAKE SYSTEM PERMEASE PROTEIN NGCF"/>
    <property type="match status" value="1"/>
</dbReference>
<evidence type="ECO:0000256" key="3">
    <source>
        <dbReference type="ARBA" id="ARBA00022475"/>
    </source>
</evidence>
<accession>A0ABY5P7X1</accession>
<dbReference type="SUPFAM" id="SSF161098">
    <property type="entry name" value="MetI-like"/>
    <property type="match status" value="1"/>
</dbReference>
<feature type="transmembrane region" description="Helical" evidence="7">
    <location>
        <begin position="20"/>
        <end position="44"/>
    </location>
</feature>
<sequence length="309" mass="34804">MATDQPKKFNRTRNESRNFFILVAPAVFIFLLVIAIPFVLGVYYSFTDWGGVTQAETNFVGFKNYIQSFKDTRFQYSLMITFIFAIINVIVINFISFGLAMLVSSNIKGRNIYRAGFFIPNLIGGLVLGYIWQFIYNQVFPAFGEVIGSEWLITNLFLGKPNLAMSALIITNSWQYAGYIMMIYFAGLQAVPDSLYESASLDGANWFAKLRHITIPMVMPAFTVSLFLTINNSFKIFDVNVSLTGGGPSIMWEGQAIKGTEFITMNIYNTASVENQLARGQARAVILFVILVIISLTQTTITKRREVEM</sequence>
<keyword evidence="5 7" id="KW-1133">Transmembrane helix</keyword>
<dbReference type="Proteomes" id="UP001315967">
    <property type="component" value="Chromosome"/>
</dbReference>
<evidence type="ECO:0000256" key="1">
    <source>
        <dbReference type="ARBA" id="ARBA00004651"/>
    </source>
</evidence>
<keyword evidence="4 7" id="KW-0812">Transmembrane</keyword>
<dbReference type="CDD" id="cd06261">
    <property type="entry name" value="TM_PBP2"/>
    <property type="match status" value="1"/>
</dbReference>
<comment type="similarity">
    <text evidence="7">Belongs to the binding-protein-dependent transport system permease family.</text>
</comment>
<keyword evidence="10" id="KW-1185">Reference proteome</keyword>
<proteinExistence type="inferred from homology"/>